<dbReference type="EMBL" id="HBIN01016060">
    <property type="protein sequence ID" value="CAE0442070.1"/>
    <property type="molecule type" value="Transcribed_RNA"/>
</dbReference>
<dbReference type="Pfam" id="PF14336">
    <property type="entry name" value="GLUCM-like_C"/>
    <property type="match status" value="1"/>
</dbReference>
<evidence type="ECO:0000313" key="2">
    <source>
        <dbReference type="EMBL" id="CAE0442070.1"/>
    </source>
</evidence>
<sequence>MSGTMNKRLNYYVFGTCSGSASLARAIHALGSFVTIVIEAPNSPVVEACVNTLFQPSKRVSIRDEPFKNASTQSFFGIDGRVCVETFPCEWTAAQNARLEEILNEFKDGHIVSIERAGPAKDGNCYTMNGREISEKVLAPLHQLFNPVRLEKFPNIRTTGIGDGGNEVGMGKKEALLAIESHVKHGEKIACVLPCHNLVVATVSNWGGYALSAALAIVAVSEGKFEPSERILDLFMGTEQEAICVLEACISAGAWDGKTGKPGKSVDSFSFEENMKVFRQIRQIVIKFWSLQNNSLNRNDF</sequence>
<dbReference type="GO" id="GO:0047820">
    <property type="term" value="F:D-glutamate cyclase activity"/>
    <property type="evidence" value="ECO:0007669"/>
    <property type="project" value="TreeGrafter"/>
</dbReference>
<dbReference type="Gene3D" id="3.90.1640.20">
    <property type="entry name" value="TON_0340"/>
    <property type="match status" value="1"/>
</dbReference>
<gene>
    <name evidence="2" type="ORF">ASTO00021_LOCUS12188</name>
</gene>
<accession>A0A7S3PK60</accession>
<reference evidence="2" key="1">
    <citation type="submission" date="2021-01" db="EMBL/GenBank/DDBJ databases">
        <authorList>
            <person name="Corre E."/>
            <person name="Pelletier E."/>
            <person name="Niang G."/>
            <person name="Scheremetjew M."/>
            <person name="Finn R."/>
            <person name="Kale V."/>
            <person name="Holt S."/>
            <person name="Cochrane G."/>
            <person name="Meng A."/>
            <person name="Brown T."/>
            <person name="Cohen L."/>
        </authorList>
    </citation>
    <scope>NUCLEOTIDE SEQUENCE</scope>
    <source>
        <strain evidence="2">GSBS06</strain>
    </source>
</reference>
<evidence type="ECO:0000259" key="1">
    <source>
        <dbReference type="Pfam" id="PF14336"/>
    </source>
</evidence>
<organism evidence="2">
    <name type="scientific">Aplanochytrium stocchinoi</name>
    <dbReference type="NCBI Taxonomy" id="215587"/>
    <lineage>
        <taxon>Eukaryota</taxon>
        <taxon>Sar</taxon>
        <taxon>Stramenopiles</taxon>
        <taxon>Bigyra</taxon>
        <taxon>Labyrinthulomycetes</taxon>
        <taxon>Thraustochytrida</taxon>
        <taxon>Thraustochytriidae</taxon>
        <taxon>Aplanochytrium</taxon>
    </lineage>
</organism>
<dbReference type="AlphaFoldDB" id="A0A7S3PK60"/>
<dbReference type="GO" id="GO:0006536">
    <property type="term" value="P:glutamate metabolic process"/>
    <property type="evidence" value="ECO:0007669"/>
    <property type="project" value="TreeGrafter"/>
</dbReference>
<dbReference type="PANTHER" id="PTHR32022">
    <property type="entry name" value="D-GLUTAMATE CYCLASE, MITOCHONDRIAL"/>
    <property type="match status" value="1"/>
</dbReference>
<dbReference type="PANTHER" id="PTHR32022:SF10">
    <property type="entry name" value="D-GLUTAMATE CYCLASE, MITOCHONDRIAL"/>
    <property type="match status" value="1"/>
</dbReference>
<proteinExistence type="predicted"/>
<feature type="domain" description="D-glutamate cyclase-like C-terminal" evidence="1">
    <location>
        <begin position="19"/>
        <end position="282"/>
    </location>
</feature>
<name>A0A7S3PK60_9STRA</name>
<protein>
    <recommendedName>
        <fullName evidence="1">D-glutamate cyclase-like C-terminal domain-containing protein</fullName>
    </recommendedName>
</protein>
<dbReference type="InterPro" id="IPR025504">
    <property type="entry name" value="GLUCM_C"/>
</dbReference>